<dbReference type="Pfam" id="PF10557">
    <property type="entry name" value="Cullin_Nedd8"/>
    <property type="match status" value="1"/>
</dbReference>
<dbReference type="InterPro" id="IPR045093">
    <property type="entry name" value="Cullin"/>
</dbReference>
<dbReference type="SUPFAM" id="SSF46785">
    <property type="entry name" value="Winged helix' DNA-binding domain"/>
    <property type="match status" value="1"/>
</dbReference>
<dbReference type="PROSITE" id="PS50069">
    <property type="entry name" value="CULLIN_2"/>
    <property type="match status" value="1"/>
</dbReference>
<dbReference type="InterPro" id="IPR036390">
    <property type="entry name" value="WH_DNA-bd_sf"/>
</dbReference>
<evidence type="ECO:0000256" key="2">
    <source>
        <dbReference type="ARBA" id="ARBA00004906"/>
    </source>
</evidence>
<dbReference type="InterPro" id="IPR001373">
    <property type="entry name" value="Cullin_N"/>
</dbReference>
<keyword evidence="8" id="KW-0007">Acetylation</keyword>
<dbReference type="InterPro" id="IPR016159">
    <property type="entry name" value="Cullin_repeat-like_dom_sf"/>
</dbReference>
<proteinExistence type="inferred from homology"/>
<dbReference type="Gene3D" id="4.10.1030.10">
    <property type="entry name" value="Ring Box Chain A, domain 5"/>
    <property type="match status" value="1"/>
</dbReference>
<organism evidence="14">
    <name type="scientific">Magallana gigas</name>
    <name type="common">Pacific oyster</name>
    <name type="synonym">Crassostrea gigas</name>
    <dbReference type="NCBI Taxonomy" id="29159"/>
    <lineage>
        <taxon>Eukaryota</taxon>
        <taxon>Metazoa</taxon>
        <taxon>Spiralia</taxon>
        <taxon>Lophotrochozoa</taxon>
        <taxon>Mollusca</taxon>
        <taxon>Bivalvia</taxon>
        <taxon>Autobranchia</taxon>
        <taxon>Pteriomorphia</taxon>
        <taxon>Ostreida</taxon>
        <taxon>Ostreoidea</taxon>
        <taxon>Ostreidae</taxon>
        <taxon>Magallana</taxon>
    </lineage>
</organism>
<evidence type="ECO:0000256" key="7">
    <source>
        <dbReference type="ARBA" id="ARBA00022843"/>
    </source>
</evidence>
<feature type="domain" description="Cullin family profile" evidence="13">
    <location>
        <begin position="424"/>
        <end position="655"/>
    </location>
</feature>
<dbReference type="PANTHER" id="PTHR11932">
    <property type="entry name" value="CULLIN"/>
    <property type="match status" value="1"/>
</dbReference>
<protein>
    <recommendedName>
        <fullName evidence="10">Cullin-2</fullName>
    </recommendedName>
</protein>
<dbReference type="GO" id="GO:0031462">
    <property type="term" value="C:Cul2-RING ubiquitin ligase complex"/>
    <property type="evidence" value="ECO:0007669"/>
    <property type="project" value="UniProtKB-ARBA"/>
</dbReference>
<dbReference type="Pfam" id="PF00888">
    <property type="entry name" value="Cullin"/>
    <property type="match status" value="1"/>
</dbReference>
<dbReference type="FunFam" id="1.20.1310.10:FF:000018">
    <property type="entry name" value="Cullin 2"/>
    <property type="match status" value="1"/>
</dbReference>
<sequence>MSLKPRKVDFESTWTTLLETVKGVVTCAKVGRATWNDRFSYVYALCVACPDPLSDKLYTETKKFLENHVSDLYKKVQGNGEENCLSTYHRHWEEYSKGSGYLNQLYGYLNTTYIKKQKYTDADLSYGGISTDTADQLLEIGELALDTWKRLMIEPLKETLLKLILNEVSRDRMGELVNQTVVHGVINSFVNVQEYKRKHPLLLYEELLENPYKLETGAHYRQEAAKLKDEHTCSEYMEKVIMRLDNEDFRSRKFLHPSSYNKITHECQQRMVADHLQFLHGECKDMVKQERRRDLSNMYKLLKPIHGGLGVLIQEVEGHIKQTGMEAVRSLKGDNVPGQFVESMLEVHQKYTEMIQGVFHLDQQFVGALDKVPGQFVESMLEVHQKYTEMIQGVFHLDQQFVGALDKACAAAINFKQSVKHMCKSPEMLSKYCDNLLKKSSKGVSESEMDDKLTNCITVFKYLDDKDVFQRFYSRMLAKRLIYGQSASMDAEEAMINKLKQACGYEFTNKLHRMFTDVSISTTLNKEFSDFIQSKENVELGVNFSIMVLQAGAWPIGQSNLPSFSIPQELEKSVQMFEAFYNVKYSGRKLTWLHNFCSAELKFNHLKRPYFVTMGSFQMAILLLFNNSDIQTFHDIRENTNLPEKELIKQLQTLLDTKIVSTEVRVLHKGSCISLNLGYTNKRTKFKITTAIQKDSSQEVEQTHSAAEEDRKMYLQAAIVRIMKARKILKHAMLIQEVISQSRARFAPSVPMIKKCIESLIDKSYLERTANSSDEYSYIA</sequence>
<dbReference type="GO" id="GO:0006511">
    <property type="term" value="P:ubiquitin-dependent protein catabolic process"/>
    <property type="evidence" value="ECO:0007669"/>
    <property type="project" value="InterPro"/>
</dbReference>
<dbReference type="InterPro" id="IPR059120">
    <property type="entry name" value="Cullin-like_AB"/>
</dbReference>
<dbReference type="InterPro" id="IPR036317">
    <property type="entry name" value="Cullin_homology_sf"/>
</dbReference>
<dbReference type="FunFam" id="1.10.10.10:FF:000014">
    <property type="entry name" value="Cullin 1"/>
    <property type="match status" value="1"/>
</dbReference>
<dbReference type="FunFam" id="3.30.230.130:FF:000003">
    <property type="entry name" value="Cullin 2"/>
    <property type="match status" value="1"/>
</dbReference>
<dbReference type="InterPro" id="IPR019559">
    <property type="entry name" value="Cullin_neddylation_domain"/>
</dbReference>
<evidence type="ECO:0000313" key="14">
    <source>
        <dbReference type="EMBL" id="EKC19223.1"/>
    </source>
</evidence>
<dbReference type="Gene3D" id="1.20.1310.10">
    <property type="entry name" value="Cullin Repeats"/>
    <property type="match status" value="5"/>
</dbReference>
<evidence type="ECO:0000256" key="10">
    <source>
        <dbReference type="ARBA" id="ARBA00069610"/>
    </source>
</evidence>
<evidence type="ECO:0000256" key="6">
    <source>
        <dbReference type="ARBA" id="ARBA00022786"/>
    </source>
</evidence>
<reference evidence="14" key="1">
    <citation type="journal article" date="2012" name="Nature">
        <title>The oyster genome reveals stress adaptation and complexity of shell formation.</title>
        <authorList>
            <person name="Zhang G."/>
            <person name="Fang X."/>
            <person name="Guo X."/>
            <person name="Li L."/>
            <person name="Luo R."/>
            <person name="Xu F."/>
            <person name="Yang P."/>
            <person name="Zhang L."/>
            <person name="Wang X."/>
            <person name="Qi H."/>
            <person name="Xiong Z."/>
            <person name="Que H."/>
            <person name="Xie Y."/>
            <person name="Holland P.W."/>
            <person name="Paps J."/>
            <person name="Zhu Y."/>
            <person name="Wu F."/>
            <person name="Chen Y."/>
            <person name="Wang J."/>
            <person name="Peng C."/>
            <person name="Meng J."/>
            <person name="Yang L."/>
            <person name="Liu J."/>
            <person name="Wen B."/>
            <person name="Zhang N."/>
            <person name="Huang Z."/>
            <person name="Zhu Q."/>
            <person name="Feng Y."/>
            <person name="Mount A."/>
            <person name="Hedgecock D."/>
            <person name="Xu Z."/>
            <person name="Liu Y."/>
            <person name="Domazet-Loso T."/>
            <person name="Du Y."/>
            <person name="Sun X."/>
            <person name="Zhang S."/>
            <person name="Liu B."/>
            <person name="Cheng P."/>
            <person name="Jiang X."/>
            <person name="Li J."/>
            <person name="Fan D."/>
            <person name="Wang W."/>
            <person name="Fu W."/>
            <person name="Wang T."/>
            <person name="Wang B."/>
            <person name="Zhang J."/>
            <person name="Peng Z."/>
            <person name="Li Y."/>
            <person name="Li N."/>
            <person name="Wang J."/>
            <person name="Chen M."/>
            <person name="He Y."/>
            <person name="Tan F."/>
            <person name="Song X."/>
            <person name="Zheng Q."/>
            <person name="Huang R."/>
            <person name="Yang H."/>
            <person name="Du X."/>
            <person name="Chen L."/>
            <person name="Yang M."/>
            <person name="Gaffney P.M."/>
            <person name="Wang S."/>
            <person name="Luo L."/>
            <person name="She Z."/>
            <person name="Ming Y."/>
            <person name="Huang W."/>
            <person name="Zhang S."/>
            <person name="Huang B."/>
            <person name="Zhang Y."/>
            <person name="Qu T."/>
            <person name="Ni P."/>
            <person name="Miao G."/>
            <person name="Wang J."/>
            <person name="Wang Q."/>
            <person name="Steinberg C.E."/>
            <person name="Wang H."/>
            <person name="Li N."/>
            <person name="Qian L."/>
            <person name="Zhang G."/>
            <person name="Li Y."/>
            <person name="Yang H."/>
            <person name="Liu X."/>
            <person name="Wang J."/>
            <person name="Yin Y."/>
            <person name="Wang J."/>
        </authorList>
    </citation>
    <scope>NUCLEOTIDE SEQUENCE [LARGE SCALE GENOMIC DNA]</scope>
    <source>
        <strain evidence="14">05x7-T-G4-1.051#20</strain>
    </source>
</reference>
<keyword evidence="6" id="KW-0833">Ubl conjugation pathway</keyword>
<dbReference type="GO" id="GO:0031625">
    <property type="term" value="F:ubiquitin protein ligase binding"/>
    <property type="evidence" value="ECO:0007669"/>
    <property type="project" value="InterPro"/>
</dbReference>
<comment type="pathway">
    <text evidence="2">Protein modification; protein ubiquitination.</text>
</comment>
<evidence type="ECO:0000256" key="12">
    <source>
        <dbReference type="RuleBase" id="RU003829"/>
    </source>
</evidence>
<dbReference type="PROSITE" id="PS01256">
    <property type="entry name" value="CULLIN_1"/>
    <property type="match status" value="1"/>
</dbReference>
<dbReference type="EMBL" id="JH817257">
    <property type="protein sequence ID" value="EKC19223.1"/>
    <property type="molecule type" value="Genomic_DNA"/>
</dbReference>
<dbReference type="FunFam" id="1.20.1310.10:FF:000016">
    <property type="entry name" value="Cullin 2"/>
    <property type="match status" value="1"/>
</dbReference>
<keyword evidence="5" id="KW-0597">Phosphoprotein</keyword>
<comment type="subcellular location">
    <subcellularLocation>
        <location evidence="1">Nucleus</location>
    </subcellularLocation>
</comment>
<dbReference type="SUPFAM" id="SSF75632">
    <property type="entry name" value="Cullin homology domain"/>
    <property type="match status" value="1"/>
</dbReference>
<dbReference type="InParanoid" id="K1PCI8"/>
<dbReference type="FunFam" id="1.20.1310.10:FF:000012">
    <property type="entry name" value="Cullin 2"/>
    <property type="match status" value="1"/>
</dbReference>
<evidence type="ECO:0000256" key="3">
    <source>
        <dbReference type="ARBA" id="ARBA00006019"/>
    </source>
</evidence>
<evidence type="ECO:0000256" key="5">
    <source>
        <dbReference type="ARBA" id="ARBA00022553"/>
    </source>
</evidence>
<dbReference type="SUPFAM" id="SSF74788">
    <property type="entry name" value="Cullin repeat-like"/>
    <property type="match status" value="2"/>
</dbReference>
<evidence type="ECO:0000259" key="13">
    <source>
        <dbReference type="PROSITE" id="PS50069"/>
    </source>
</evidence>
<dbReference type="AlphaFoldDB" id="K1PCI8"/>
<dbReference type="InterPro" id="IPR016158">
    <property type="entry name" value="Cullin_homology"/>
</dbReference>
<dbReference type="SMART" id="SM00182">
    <property type="entry name" value="CULLIN"/>
    <property type="match status" value="1"/>
</dbReference>
<evidence type="ECO:0000256" key="9">
    <source>
        <dbReference type="ARBA" id="ARBA00023242"/>
    </source>
</evidence>
<dbReference type="Gene3D" id="1.10.10.10">
    <property type="entry name" value="Winged helix-like DNA-binding domain superfamily/Winged helix DNA-binding domain"/>
    <property type="match status" value="2"/>
</dbReference>
<gene>
    <name evidence="14" type="ORF">CGI_10009256</name>
</gene>
<evidence type="ECO:0000256" key="8">
    <source>
        <dbReference type="ARBA" id="ARBA00022990"/>
    </source>
</evidence>
<keyword evidence="9" id="KW-0539">Nucleus</keyword>
<evidence type="ECO:0000256" key="4">
    <source>
        <dbReference type="ARBA" id="ARBA00022499"/>
    </source>
</evidence>
<evidence type="ECO:0000256" key="1">
    <source>
        <dbReference type="ARBA" id="ARBA00004123"/>
    </source>
</evidence>
<keyword evidence="4" id="KW-1017">Isopeptide bond</keyword>
<keyword evidence="7" id="KW-0832">Ubl conjugation</keyword>
<dbReference type="HOGENOM" id="CLU_004747_6_1_1"/>
<dbReference type="InterPro" id="IPR016157">
    <property type="entry name" value="Cullin_CS"/>
</dbReference>
<dbReference type="GO" id="GO:0031981">
    <property type="term" value="C:nuclear lumen"/>
    <property type="evidence" value="ECO:0007669"/>
    <property type="project" value="UniProtKB-ARBA"/>
</dbReference>
<dbReference type="FunCoup" id="K1PCI8">
    <property type="interactions" value="1347"/>
</dbReference>
<dbReference type="FunFam" id="1.20.1310.10:FF:000022">
    <property type="entry name" value="Cullin-2 isoform 2"/>
    <property type="match status" value="1"/>
</dbReference>
<dbReference type="SMART" id="SM00884">
    <property type="entry name" value="Cullin_Nedd8"/>
    <property type="match status" value="1"/>
</dbReference>
<comment type="similarity">
    <text evidence="3 11 12">Belongs to the cullin family.</text>
</comment>
<name>K1PCI8_MAGGI</name>
<accession>K1PCI8</accession>
<dbReference type="InterPro" id="IPR036388">
    <property type="entry name" value="WH-like_DNA-bd_sf"/>
</dbReference>
<dbReference type="Pfam" id="PF26557">
    <property type="entry name" value="Cullin_AB"/>
    <property type="match status" value="1"/>
</dbReference>
<evidence type="ECO:0000256" key="11">
    <source>
        <dbReference type="PROSITE-ProRule" id="PRU00330"/>
    </source>
</evidence>